<dbReference type="CDD" id="cd02440">
    <property type="entry name" value="AdoMet_MTases"/>
    <property type="match status" value="1"/>
</dbReference>
<dbReference type="SUPFAM" id="SSF53335">
    <property type="entry name" value="S-adenosyl-L-methionine-dependent methyltransferases"/>
    <property type="match status" value="1"/>
</dbReference>
<feature type="binding site" evidence="4">
    <location>
        <position position="70"/>
    </location>
    <ligand>
        <name>S-adenosyl-L-methionine</name>
        <dbReference type="ChEBI" id="CHEBI:59789"/>
    </ligand>
</feature>
<evidence type="ECO:0000256" key="1">
    <source>
        <dbReference type="ARBA" id="ARBA00022603"/>
    </source>
</evidence>
<dbReference type="Pfam" id="PF01209">
    <property type="entry name" value="Ubie_methyltran"/>
    <property type="match status" value="1"/>
</dbReference>
<dbReference type="NCBIfam" id="NF001244">
    <property type="entry name" value="PRK00216.1-5"/>
    <property type="match status" value="1"/>
</dbReference>
<gene>
    <name evidence="5" type="primary">ubiE</name>
    <name evidence="4" type="synonym">menG</name>
    <name evidence="5" type="ORF">MNV_400010</name>
</gene>
<dbReference type="EMBL" id="FZMP01000186">
    <property type="protein sequence ID" value="SNQ61589.1"/>
    <property type="molecule type" value="Genomic_DNA"/>
</dbReference>
<comment type="similarity">
    <text evidence="4">Belongs to the class I-like SAM-binding methyltransferase superfamily. MenG/UbiE family.</text>
</comment>
<feature type="binding site" evidence="4">
    <location>
        <begin position="97"/>
        <end position="98"/>
    </location>
    <ligand>
        <name>S-adenosyl-L-methionine</name>
        <dbReference type="ChEBI" id="CHEBI:59789"/>
    </ligand>
</feature>
<keyword evidence="6" id="KW-1185">Reference proteome</keyword>
<comment type="catalytic activity">
    <reaction evidence="4">
        <text>a 2-demethylmenaquinol + S-adenosyl-L-methionine = a menaquinol + S-adenosyl-L-homocysteine + H(+)</text>
        <dbReference type="Rhea" id="RHEA:42640"/>
        <dbReference type="Rhea" id="RHEA-COMP:9539"/>
        <dbReference type="Rhea" id="RHEA-COMP:9563"/>
        <dbReference type="ChEBI" id="CHEBI:15378"/>
        <dbReference type="ChEBI" id="CHEBI:18151"/>
        <dbReference type="ChEBI" id="CHEBI:55437"/>
        <dbReference type="ChEBI" id="CHEBI:57856"/>
        <dbReference type="ChEBI" id="CHEBI:59789"/>
        <dbReference type="EC" id="2.1.1.163"/>
    </reaction>
</comment>
<keyword evidence="4" id="KW-0474">Menaquinone biosynthesis</keyword>
<evidence type="ECO:0000313" key="6">
    <source>
        <dbReference type="Proteomes" id="UP000218615"/>
    </source>
</evidence>
<comment type="function">
    <text evidence="4">Methyltransferase required for the conversion of demethylmenaquinol (DMKH2) to menaquinol (MKH2).</text>
</comment>
<dbReference type="PROSITE" id="PS51608">
    <property type="entry name" value="SAM_MT_UBIE"/>
    <property type="match status" value="1"/>
</dbReference>
<dbReference type="InterPro" id="IPR004033">
    <property type="entry name" value="UbiE/COQ5_MeTrFase"/>
</dbReference>
<dbReference type="InterPro" id="IPR023576">
    <property type="entry name" value="UbiE/COQ5_MeTrFase_CS"/>
</dbReference>
<dbReference type="Proteomes" id="UP000218615">
    <property type="component" value="Unassembled WGS sequence"/>
</dbReference>
<sequence>MQKKESIRKMFAGISPRYDFLNHLLSLGRDRYWRRFAVSKLPRGIILDVCSGTGDVAIEASNKSHAVASDFCEEMLQLCAQKIKVRGIANIDCVQNDAENLSFKDETFNGAIVAFGIRNVSDMEKALSEMNRVVKKKGKVVILEFSQPEDPFFRSVYYFYFKRVLPLIGAVISKKSGAYDYLPSSVMLFPERNEFVELMKKSGIRNVEFYNLTYGIVTVYVGVK</sequence>
<keyword evidence="2 4" id="KW-0808">Transferase</keyword>
<dbReference type="Gene3D" id="3.40.50.150">
    <property type="entry name" value="Vaccinia Virus protein VP39"/>
    <property type="match status" value="1"/>
</dbReference>
<reference evidence="6" key="1">
    <citation type="submission" date="2017-06" db="EMBL/GenBank/DDBJ databases">
        <authorList>
            <person name="Cremers G."/>
        </authorList>
    </citation>
    <scope>NUCLEOTIDE SEQUENCE [LARGE SCALE GENOMIC DNA]</scope>
</reference>
<dbReference type="OrthoDB" id="30774at2157"/>
<keyword evidence="5" id="KW-0830">Ubiquinone</keyword>
<evidence type="ECO:0000313" key="5">
    <source>
        <dbReference type="EMBL" id="SNQ61589.1"/>
    </source>
</evidence>
<name>A0A284VQV6_9EURY</name>
<dbReference type="EC" id="2.1.1.163" evidence="4"/>
<dbReference type="HAMAP" id="MF_01813">
    <property type="entry name" value="MenG_UbiE_methyltr"/>
    <property type="match status" value="1"/>
</dbReference>
<dbReference type="InterPro" id="IPR029063">
    <property type="entry name" value="SAM-dependent_MTases_sf"/>
</dbReference>
<dbReference type="PROSITE" id="PS01184">
    <property type="entry name" value="UBIE_2"/>
    <property type="match status" value="1"/>
</dbReference>
<dbReference type="UniPathway" id="UPA00079">
    <property type="reaction ID" value="UER00169"/>
</dbReference>
<keyword evidence="1 4" id="KW-0489">Methyltransferase</keyword>
<evidence type="ECO:0000256" key="2">
    <source>
        <dbReference type="ARBA" id="ARBA00022679"/>
    </source>
</evidence>
<dbReference type="NCBIfam" id="TIGR01934">
    <property type="entry name" value="MenG_MenH_UbiE"/>
    <property type="match status" value="1"/>
</dbReference>
<evidence type="ECO:0000256" key="3">
    <source>
        <dbReference type="ARBA" id="ARBA00022691"/>
    </source>
</evidence>
<dbReference type="AlphaFoldDB" id="A0A284VQV6"/>
<dbReference type="RefSeq" id="WP_218838016.1">
    <property type="nucleotide sequence ID" value="NZ_FZMP01000186.1"/>
</dbReference>
<dbReference type="GO" id="GO:0043770">
    <property type="term" value="F:demethylmenaquinone methyltransferase activity"/>
    <property type="evidence" value="ECO:0007669"/>
    <property type="project" value="UniProtKB-UniRule"/>
</dbReference>
<dbReference type="PANTHER" id="PTHR43591:SF24">
    <property type="entry name" value="2-METHOXY-6-POLYPRENYL-1,4-BENZOQUINOL METHYLASE, MITOCHONDRIAL"/>
    <property type="match status" value="1"/>
</dbReference>
<dbReference type="GO" id="GO:0032259">
    <property type="term" value="P:methylation"/>
    <property type="evidence" value="ECO:0007669"/>
    <property type="project" value="UniProtKB-KW"/>
</dbReference>
<dbReference type="PANTHER" id="PTHR43591">
    <property type="entry name" value="METHYLTRANSFERASE"/>
    <property type="match status" value="1"/>
</dbReference>
<protein>
    <recommendedName>
        <fullName evidence="4">Demethylmenaquinone methyltransferase</fullName>
        <ecNumber evidence="4">2.1.1.163</ecNumber>
    </recommendedName>
</protein>
<feature type="binding site" evidence="4">
    <location>
        <position position="53"/>
    </location>
    <ligand>
        <name>S-adenosyl-L-methionine</name>
        <dbReference type="ChEBI" id="CHEBI:59789"/>
    </ligand>
</feature>
<keyword evidence="3 4" id="KW-0949">S-adenosyl-L-methionine</keyword>
<comment type="caution">
    <text evidence="4">Lacks conserved residue(s) required for the propagation of feature annotation.</text>
</comment>
<dbReference type="GO" id="GO:0009234">
    <property type="term" value="P:menaquinone biosynthetic process"/>
    <property type="evidence" value="ECO:0007669"/>
    <property type="project" value="UniProtKB-UniRule"/>
</dbReference>
<accession>A0A284VQV6</accession>
<comment type="pathway">
    <text evidence="4">Quinol/quinone metabolism; menaquinone biosynthesis; menaquinol from 1,4-dihydroxy-2-naphthoate: step 2/2.</text>
</comment>
<organism evidence="5 6">
    <name type="scientific">Candidatus Methanoperedens nitratireducens</name>
    <dbReference type="NCBI Taxonomy" id="1392998"/>
    <lineage>
        <taxon>Archaea</taxon>
        <taxon>Methanobacteriati</taxon>
        <taxon>Methanobacteriota</taxon>
        <taxon>Stenosarchaea group</taxon>
        <taxon>Methanomicrobia</taxon>
        <taxon>Methanosarcinales</taxon>
        <taxon>ANME-2 cluster</taxon>
        <taxon>Candidatus Methanoperedentaceae</taxon>
        <taxon>Candidatus Methanoperedens</taxon>
    </lineage>
</organism>
<evidence type="ECO:0000256" key="4">
    <source>
        <dbReference type="HAMAP-Rule" id="MF_01813"/>
    </source>
</evidence>
<proteinExistence type="inferred from homology"/>
<dbReference type="PROSITE" id="PS01183">
    <property type="entry name" value="UBIE_1"/>
    <property type="match status" value="1"/>
</dbReference>